<organism evidence="2 3">
    <name type="scientific">Blattamonas nauphoetae</name>
    <dbReference type="NCBI Taxonomy" id="2049346"/>
    <lineage>
        <taxon>Eukaryota</taxon>
        <taxon>Metamonada</taxon>
        <taxon>Preaxostyla</taxon>
        <taxon>Oxymonadida</taxon>
        <taxon>Blattamonas</taxon>
    </lineage>
</organism>
<dbReference type="Proteomes" id="UP001281761">
    <property type="component" value="Unassembled WGS sequence"/>
</dbReference>
<accession>A0ABQ9YFN2</accession>
<proteinExistence type="predicted"/>
<feature type="compositionally biased region" description="Basic and acidic residues" evidence="1">
    <location>
        <begin position="200"/>
        <end position="215"/>
    </location>
</feature>
<sequence length="227" mass="25249">MDARSQQLLMQLLGDTCSLDEITTTVRTRFPENQYIFIGLFIIEMIETIGVPLTQKVAGIYLLFALYDDVPIDKHPFSAILLALTAQSSSPQIYITTAKSIMTHGYTRFSSLSSAQVIKRVQEDLDPKKPALSGGNGSSSNALGLAHSTSRIDTYRRMLMGYDPPLVRPLPSILPTMDNELSWVDPSLLLPFEWDDSETRLQPHLDDQGNLKENRPVSPPESLKAQA</sequence>
<keyword evidence="3" id="KW-1185">Reference proteome</keyword>
<name>A0ABQ9YFN2_9EUKA</name>
<evidence type="ECO:0008006" key="4">
    <source>
        <dbReference type="Google" id="ProtNLM"/>
    </source>
</evidence>
<feature type="region of interest" description="Disordered" evidence="1">
    <location>
        <begin position="200"/>
        <end position="227"/>
    </location>
</feature>
<reference evidence="2 3" key="1">
    <citation type="journal article" date="2022" name="bioRxiv">
        <title>Genomics of Preaxostyla Flagellates Illuminates Evolutionary Transitions and the Path Towards Mitochondrial Loss.</title>
        <authorList>
            <person name="Novak L.V.F."/>
            <person name="Treitli S.C."/>
            <person name="Pyrih J."/>
            <person name="Halakuc P."/>
            <person name="Pipaliya S.V."/>
            <person name="Vacek V."/>
            <person name="Brzon O."/>
            <person name="Soukal P."/>
            <person name="Eme L."/>
            <person name="Dacks J.B."/>
            <person name="Karnkowska A."/>
            <person name="Elias M."/>
            <person name="Hampl V."/>
        </authorList>
    </citation>
    <scope>NUCLEOTIDE SEQUENCE [LARGE SCALE GENOMIC DNA]</scope>
    <source>
        <strain evidence="2">NAU3</strain>
        <tissue evidence="2">Gut</tissue>
    </source>
</reference>
<protein>
    <recommendedName>
        <fullName evidence="4">CCR4-NOT transcription complex subunit 11</fullName>
    </recommendedName>
</protein>
<evidence type="ECO:0000256" key="1">
    <source>
        <dbReference type="SAM" id="MobiDB-lite"/>
    </source>
</evidence>
<evidence type="ECO:0000313" key="2">
    <source>
        <dbReference type="EMBL" id="KAK2962582.1"/>
    </source>
</evidence>
<comment type="caution">
    <text evidence="2">The sequence shown here is derived from an EMBL/GenBank/DDBJ whole genome shotgun (WGS) entry which is preliminary data.</text>
</comment>
<dbReference type="EMBL" id="JARBJD010000010">
    <property type="protein sequence ID" value="KAK2962582.1"/>
    <property type="molecule type" value="Genomic_DNA"/>
</dbReference>
<evidence type="ECO:0000313" key="3">
    <source>
        <dbReference type="Proteomes" id="UP001281761"/>
    </source>
</evidence>
<gene>
    <name evidence="2" type="ORF">BLNAU_2414</name>
</gene>